<dbReference type="EMBL" id="ML975349">
    <property type="protein sequence ID" value="KAF1831979.1"/>
    <property type="molecule type" value="Genomic_DNA"/>
</dbReference>
<dbReference type="Proteomes" id="UP000800040">
    <property type="component" value="Unassembled WGS sequence"/>
</dbReference>
<dbReference type="AlphaFoldDB" id="A0A6A5K4W4"/>
<sequence>MSTSTSAIFLHLDKTAPEPKKDKTARRFKKHKTQDANVAALCERARQEHAPRPVTTAELKIGMNHGQLQDFQYTLRLWNTFSEVVLENPSVGEPFQSEPPSVYQLDLYLEWLAESRTGIIEDVITETTLLNRLSALKSAIRKLLRDEKITTAGYEKPVASIAVARDLVHFLWSCDEYQYTHPHAMLQLAFLVQIYANLGTRPGEAIESDAWIQSNEGLQYQDFALKRRTCGEYEGQYQLVIQLRNRKGNRRQLKEAYVS</sequence>
<dbReference type="OrthoDB" id="3943630at2759"/>
<gene>
    <name evidence="1" type="ORF">BDW02DRAFT_590747</name>
</gene>
<evidence type="ECO:0000313" key="2">
    <source>
        <dbReference type="Proteomes" id="UP000800040"/>
    </source>
</evidence>
<dbReference type="PANTHER" id="PTHR37535:SF3">
    <property type="entry name" value="FLUG DOMAIN-CONTAINING PROTEIN"/>
    <property type="match status" value="1"/>
</dbReference>
<name>A0A6A5K4W4_9PLEO</name>
<organism evidence="1 2">
    <name type="scientific">Decorospora gaudefroyi</name>
    <dbReference type="NCBI Taxonomy" id="184978"/>
    <lineage>
        <taxon>Eukaryota</taxon>
        <taxon>Fungi</taxon>
        <taxon>Dikarya</taxon>
        <taxon>Ascomycota</taxon>
        <taxon>Pezizomycotina</taxon>
        <taxon>Dothideomycetes</taxon>
        <taxon>Pleosporomycetidae</taxon>
        <taxon>Pleosporales</taxon>
        <taxon>Pleosporineae</taxon>
        <taxon>Pleosporaceae</taxon>
        <taxon>Decorospora</taxon>
    </lineage>
</organism>
<protein>
    <submittedName>
        <fullName evidence="1">Uncharacterized protein</fullName>
    </submittedName>
</protein>
<reference evidence="1" key="1">
    <citation type="submission" date="2020-01" db="EMBL/GenBank/DDBJ databases">
        <authorList>
            <consortium name="DOE Joint Genome Institute"/>
            <person name="Haridas S."/>
            <person name="Albert R."/>
            <person name="Binder M."/>
            <person name="Bloem J."/>
            <person name="Labutti K."/>
            <person name="Salamov A."/>
            <person name="Andreopoulos B."/>
            <person name="Baker S.E."/>
            <person name="Barry K."/>
            <person name="Bills G."/>
            <person name="Bluhm B.H."/>
            <person name="Cannon C."/>
            <person name="Castanera R."/>
            <person name="Culley D.E."/>
            <person name="Daum C."/>
            <person name="Ezra D."/>
            <person name="Gonzalez J.B."/>
            <person name="Henrissat B."/>
            <person name="Kuo A."/>
            <person name="Liang C."/>
            <person name="Lipzen A."/>
            <person name="Lutzoni F."/>
            <person name="Magnuson J."/>
            <person name="Mondo S."/>
            <person name="Nolan M."/>
            <person name="Ohm R."/>
            <person name="Pangilinan J."/>
            <person name="Park H.-J."/>
            <person name="Ramirez L."/>
            <person name="Alfaro M."/>
            <person name="Sun H."/>
            <person name="Tritt A."/>
            <person name="Yoshinaga Y."/>
            <person name="Zwiers L.-H."/>
            <person name="Turgeon B.G."/>
            <person name="Goodwin S.B."/>
            <person name="Spatafora J.W."/>
            <person name="Crous P.W."/>
            <person name="Grigoriev I.V."/>
        </authorList>
    </citation>
    <scope>NUCLEOTIDE SEQUENCE</scope>
    <source>
        <strain evidence="1">P77</strain>
    </source>
</reference>
<accession>A0A6A5K4W4</accession>
<evidence type="ECO:0000313" key="1">
    <source>
        <dbReference type="EMBL" id="KAF1831979.1"/>
    </source>
</evidence>
<proteinExistence type="predicted"/>
<keyword evidence="2" id="KW-1185">Reference proteome</keyword>
<dbReference type="PANTHER" id="PTHR37535">
    <property type="entry name" value="FLUG DOMAIN PROTEIN"/>
    <property type="match status" value="1"/>
</dbReference>